<feature type="binding site" evidence="9">
    <location>
        <position position="242"/>
    </location>
    <ligand>
        <name>substrate</name>
    </ligand>
</feature>
<dbReference type="FunFam" id="3.20.20.70:FF:000114">
    <property type="entry name" value="Decarboxylase,orotidine phosphate"/>
    <property type="match status" value="1"/>
</dbReference>
<dbReference type="PANTHER" id="PTHR19278:SF9">
    <property type="entry name" value="URIDINE 5'-MONOPHOSPHATE SYNTHASE"/>
    <property type="match status" value="1"/>
</dbReference>
<dbReference type="InterPro" id="IPR014732">
    <property type="entry name" value="OMPdecase"/>
</dbReference>
<sequence length="276" mass="30216">MSAYRRTYADRAKQHVNPAAKSLLETIERKQSNLCVSVDVTSFNDFLSIIDAVGPYVSLIKTHVDIIEDFEPSLILRLQELSAKHDFLIFEDRKFADIGNTVALQYSSGVHKIATWSHITNAHPVPGPSIIRGLAAVGLPLGRGLLLLAEMSTAGALARGAYTEDAVRMARGARDFVIGFIAQRRMEGVGLAEGEKRNEAEDFLVLSPGVGLDVTGDGMGQQYRTPEQVVSESGCDIIIVGRGIYGKLGNVDIGEVQRQAERYRKAGWDAYLQRLN</sequence>
<comment type="similarity">
    <text evidence="2 10">Belongs to the OMP decarboxylase family.</text>
</comment>
<evidence type="ECO:0000256" key="9">
    <source>
        <dbReference type="PIRSR" id="PIRSR614732-2"/>
    </source>
</evidence>
<dbReference type="GO" id="GO:0004588">
    <property type="term" value="F:orotate phosphoribosyltransferase activity"/>
    <property type="evidence" value="ECO:0007669"/>
    <property type="project" value="TreeGrafter"/>
</dbReference>
<proteinExistence type="inferred from homology"/>
<dbReference type="PANTHER" id="PTHR19278">
    <property type="entry name" value="OROTATE PHOSPHORIBOSYLTRANSFERASE"/>
    <property type="match status" value="1"/>
</dbReference>
<dbReference type="GO" id="GO:0006207">
    <property type="term" value="P:'de novo' pyrimidine nucleobase biosynthetic process"/>
    <property type="evidence" value="ECO:0007669"/>
    <property type="project" value="InterPro"/>
</dbReference>
<accession>A0AAD4LQT1</accession>
<evidence type="ECO:0000256" key="4">
    <source>
        <dbReference type="ARBA" id="ARBA00021923"/>
    </source>
</evidence>
<feature type="binding site" evidence="9">
    <location>
        <position position="241"/>
    </location>
    <ligand>
        <name>substrate</name>
    </ligand>
</feature>
<dbReference type="PROSITE" id="PS00156">
    <property type="entry name" value="OMPDECASE"/>
    <property type="match status" value="1"/>
</dbReference>
<keyword evidence="6 10" id="KW-0665">Pyrimidine biosynthesis</keyword>
<feature type="active site" description="For OMPdecase activity" evidence="8">
    <location>
        <position position="94"/>
    </location>
</feature>
<evidence type="ECO:0000256" key="8">
    <source>
        <dbReference type="PIRSR" id="PIRSR614732-1"/>
    </source>
</evidence>
<name>A0AAD4LQT1_9AGAM</name>
<keyword evidence="13" id="KW-1185">Reference proteome</keyword>
<feature type="domain" description="Orotidine 5'-phosphate decarboxylase" evidence="11">
    <location>
        <begin position="33"/>
        <end position="256"/>
    </location>
</feature>
<dbReference type="CDD" id="cd04725">
    <property type="entry name" value="OMP_decarboxylase_like"/>
    <property type="match status" value="1"/>
</dbReference>
<evidence type="ECO:0000256" key="1">
    <source>
        <dbReference type="ARBA" id="ARBA00004861"/>
    </source>
</evidence>
<organism evidence="12 13">
    <name type="scientific">Lactarius akahatsu</name>
    <dbReference type="NCBI Taxonomy" id="416441"/>
    <lineage>
        <taxon>Eukaryota</taxon>
        <taxon>Fungi</taxon>
        <taxon>Dikarya</taxon>
        <taxon>Basidiomycota</taxon>
        <taxon>Agaricomycotina</taxon>
        <taxon>Agaricomycetes</taxon>
        <taxon>Russulales</taxon>
        <taxon>Russulaceae</taxon>
        <taxon>Lactarius</taxon>
    </lineage>
</organism>
<protein>
    <recommendedName>
        <fullName evidence="4 10">Orotidine 5'-phosphate decarboxylase</fullName>
        <ecNumber evidence="3 10">4.1.1.23</ecNumber>
    </recommendedName>
</protein>
<dbReference type="SUPFAM" id="SSF51366">
    <property type="entry name" value="Ribulose-phoshate binding barrel"/>
    <property type="match status" value="1"/>
</dbReference>
<comment type="pathway">
    <text evidence="1 10">Pyrimidine metabolism; UMP biosynthesis via de novo pathway; UMP from orotate: step 2/2.</text>
</comment>
<dbReference type="InterPro" id="IPR011060">
    <property type="entry name" value="RibuloseP-bd_barrel"/>
</dbReference>
<evidence type="ECO:0000256" key="5">
    <source>
        <dbReference type="ARBA" id="ARBA00022793"/>
    </source>
</evidence>
<evidence type="ECO:0000256" key="2">
    <source>
        <dbReference type="ARBA" id="ARBA00011018"/>
    </source>
</evidence>
<evidence type="ECO:0000259" key="11">
    <source>
        <dbReference type="SMART" id="SM00934"/>
    </source>
</evidence>
<evidence type="ECO:0000256" key="6">
    <source>
        <dbReference type="ARBA" id="ARBA00022975"/>
    </source>
</evidence>
<keyword evidence="5 10" id="KW-0210">Decarboxylase</keyword>
<dbReference type="GO" id="GO:0044205">
    <property type="term" value="P:'de novo' UMP biosynthetic process"/>
    <property type="evidence" value="ECO:0007669"/>
    <property type="project" value="InterPro"/>
</dbReference>
<dbReference type="Proteomes" id="UP001201163">
    <property type="component" value="Unassembled WGS sequence"/>
</dbReference>
<reference evidence="12" key="1">
    <citation type="submission" date="2022-01" db="EMBL/GenBank/DDBJ databases">
        <title>Comparative genomics reveals a dynamic genome evolution in the ectomycorrhizal milk-cap (Lactarius) mushrooms.</title>
        <authorList>
            <consortium name="DOE Joint Genome Institute"/>
            <person name="Lebreton A."/>
            <person name="Tang N."/>
            <person name="Kuo A."/>
            <person name="LaButti K."/>
            <person name="Drula E."/>
            <person name="Barry K."/>
            <person name="Clum A."/>
            <person name="Lipzen A."/>
            <person name="Mousain D."/>
            <person name="Ng V."/>
            <person name="Wang R."/>
            <person name="Wang X."/>
            <person name="Dai Y."/>
            <person name="Henrissat B."/>
            <person name="Grigoriev I.V."/>
            <person name="Guerin-Laguette A."/>
            <person name="Yu F."/>
            <person name="Martin F.M."/>
        </authorList>
    </citation>
    <scope>NUCLEOTIDE SEQUENCE</scope>
    <source>
        <strain evidence="12">QP</strain>
    </source>
</reference>
<evidence type="ECO:0000256" key="7">
    <source>
        <dbReference type="ARBA" id="ARBA00023239"/>
    </source>
</evidence>
<dbReference type="InterPro" id="IPR001754">
    <property type="entry name" value="OMPdeCOase_dom"/>
</dbReference>
<dbReference type="NCBIfam" id="TIGR01740">
    <property type="entry name" value="pyrF"/>
    <property type="match status" value="1"/>
</dbReference>
<evidence type="ECO:0000313" key="12">
    <source>
        <dbReference type="EMBL" id="KAH8999248.1"/>
    </source>
</evidence>
<evidence type="ECO:0000256" key="3">
    <source>
        <dbReference type="ARBA" id="ARBA00012321"/>
    </source>
</evidence>
<dbReference type="SMART" id="SM00934">
    <property type="entry name" value="OMPdecase"/>
    <property type="match status" value="1"/>
</dbReference>
<feature type="binding site" evidence="9">
    <location>
        <position position="61"/>
    </location>
    <ligand>
        <name>substrate</name>
    </ligand>
</feature>
<dbReference type="EC" id="4.1.1.23" evidence="3 10"/>
<comment type="caution">
    <text evidence="12">The sequence shown here is derived from an EMBL/GenBank/DDBJ whole genome shotgun (WGS) entry which is preliminary data.</text>
</comment>
<dbReference type="InterPro" id="IPR013785">
    <property type="entry name" value="Aldolase_TIM"/>
</dbReference>
<feature type="active site" description="For OMPdecase activity" evidence="8">
    <location>
        <position position="97"/>
    </location>
</feature>
<gene>
    <name evidence="12" type="ORF">EDB92DRAFT_945295</name>
</gene>
<evidence type="ECO:0000313" key="13">
    <source>
        <dbReference type="Proteomes" id="UP001201163"/>
    </source>
</evidence>
<dbReference type="Pfam" id="PF00215">
    <property type="entry name" value="OMPdecase"/>
    <property type="match status" value="1"/>
</dbReference>
<dbReference type="Gene3D" id="3.20.20.70">
    <property type="entry name" value="Aldolase class I"/>
    <property type="match status" value="1"/>
</dbReference>
<feature type="active site" description="For OMPdecase activity" evidence="8">
    <location>
        <position position="92"/>
    </location>
</feature>
<dbReference type="InterPro" id="IPR018089">
    <property type="entry name" value="OMPdecase_AS"/>
</dbReference>
<feature type="binding site" evidence="9">
    <location>
        <position position="39"/>
    </location>
    <ligand>
        <name>substrate</name>
    </ligand>
</feature>
<feature type="binding site" evidence="9">
    <location>
        <position position="221"/>
    </location>
    <ligand>
        <name>substrate</name>
    </ligand>
</feature>
<dbReference type="AlphaFoldDB" id="A0AAD4LQT1"/>
<dbReference type="GO" id="GO:0004590">
    <property type="term" value="F:orotidine-5'-phosphate decarboxylase activity"/>
    <property type="evidence" value="ECO:0007669"/>
    <property type="project" value="UniProtKB-EC"/>
</dbReference>
<comment type="catalytic activity">
    <reaction evidence="10">
        <text>orotidine 5'-phosphate + H(+) = UMP + CO2</text>
        <dbReference type="Rhea" id="RHEA:11596"/>
        <dbReference type="ChEBI" id="CHEBI:15378"/>
        <dbReference type="ChEBI" id="CHEBI:16526"/>
        <dbReference type="ChEBI" id="CHEBI:57538"/>
        <dbReference type="ChEBI" id="CHEBI:57865"/>
        <dbReference type="EC" id="4.1.1.23"/>
    </reaction>
</comment>
<keyword evidence="7 10" id="KW-0456">Lyase</keyword>
<feature type="binding site" evidence="9">
    <location>
        <position position="152"/>
    </location>
    <ligand>
        <name>substrate</name>
    </ligand>
</feature>
<evidence type="ECO:0000256" key="10">
    <source>
        <dbReference type="RuleBase" id="RU000512"/>
    </source>
</evidence>
<dbReference type="EMBL" id="JAKELL010000004">
    <property type="protein sequence ID" value="KAH8999248.1"/>
    <property type="molecule type" value="Genomic_DNA"/>
</dbReference>